<organism evidence="3 4">
    <name type="scientific">Alginatibacterium sediminis</name>
    <dbReference type="NCBI Taxonomy" id="2164068"/>
    <lineage>
        <taxon>Bacteria</taxon>
        <taxon>Pseudomonadati</taxon>
        <taxon>Pseudomonadota</taxon>
        <taxon>Gammaproteobacteria</taxon>
        <taxon>Alteromonadales</taxon>
        <taxon>Alteromonadaceae</taxon>
        <taxon>Alginatibacterium</taxon>
    </lineage>
</organism>
<evidence type="ECO:0008006" key="5">
    <source>
        <dbReference type="Google" id="ProtNLM"/>
    </source>
</evidence>
<evidence type="ECO:0000313" key="4">
    <source>
        <dbReference type="Proteomes" id="UP000286482"/>
    </source>
</evidence>
<dbReference type="Proteomes" id="UP000286482">
    <property type="component" value="Unassembled WGS sequence"/>
</dbReference>
<dbReference type="RefSeq" id="WP_120354206.1">
    <property type="nucleotide sequence ID" value="NZ_RAQO01000004.1"/>
</dbReference>
<dbReference type="Pfam" id="PF07126">
    <property type="entry name" value="ZapC_C"/>
    <property type="match status" value="1"/>
</dbReference>
<evidence type="ECO:0000313" key="3">
    <source>
        <dbReference type="EMBL" id="RKF20201.1"/>
    </source>
</evidence>
<dbReference type="InterPro" id="IPR048373">
    <property type="entry name" value="ZapC_N"/>
</dbReference>
<name>A0A420EHI3_9ALTE</name>
<reference evidence="3 4" key="1">
    <citation type="submission" date="2018-09" db="EMBL/GenBank/DDBJ databases">
        <authorList>
            <person name="Wang Z."/>
        </authorList>
    </citation>
    <scope>NUCLEOTIDE SEQUENCE [LARGE SCALE GENOMIC DNA]</scope>
    <source>
        <strain evidence="3 4">ALS 81</strain>
    </source>
</reference>
<dbReference type="EMBL" id="RAQO01000004">
    <property type="protein sequence ID" value="RKF20201.1"/>
    <property type="molecule type" value="Genomic_DNA"/>
</dbReference>
<sequence>MSNFSPDSTWRWSFCDKQQSLVLNIGDSFQFVSVINDKNCANPQDCEQSFLPEHLAYYSSLLDQMDNLDWPFETKLHIVLQALANGFFHKPIMPQSWHFQIAASSIRWNQNTDFQCGDIVVLRNLDDQVGRFLVIETSYQTACCMLIDPVLKLDDRKQLQQFQMIKVMTDRLQDLSQVMGSQNGYSKVG</sequence>
<dbReference type="AlphaFoldDB" id="A0A420EHI3"/>
<proteinExistence type="predicted"/>
<comment type="caution">
    <text evidence="3">The sequence shown here is derived from an EMBL/GenBank/DDBJ whole genome shotgun (WGS) entry which is preliminary data.</text>
</comment>
<keyword evidence="4" id="KW-1185">Reference proteome</keyword>
<feature type="domain" description="Cell-division protein ZapC C-terminal" evidence="1">
    <location>
        <begin position="91"/>
        <end position="176"/>
    </location>
</feature>
<accession>A0A420EHI3</accession>
<evidence type="ECO:0000259" key="2">
    <source>
        <dbReference type="Pfam" id="PF21083"/>
    </source>
</evidence>
<feature type="domain" description="Cell-division protein ZapC N-terminal" evidence="2">
    <location>
        <begin position="4"/>
        <end position="90"/>
    </location>
</feature>
<dbReference type="InterPro" id="IPR048372">
    <property type="entry name" value="ZapC_C"/>
</dbReference>
<evidence type="ECO:0000259" key="1">
    <source>
        <dbReference type="Pfam" id="PF07126"/>
    </source>
</evidence>
<gene>
    <name evidence="3" type="ORF">DBZ36_07095</name>
</gene>
<protein>
    <recommendedName>
        <fullName evidence="5">Cell division protein ZapC</fullName>
    </recommendedName>
</protein>
<dbReference type="Pfam" id="PF21083">
    <property type="entry name" value="ZapC_N"/>
    <property type="match status" value="1"/>
</dbReference>
<dbReference type="OrthoDB" id="5765005at2"/>